<gene>
    <name evidence="2" type="ORF">M72_26761</name>
</gene>
<protein>
    <recommendedName>
        <fullName evidence="4">Adapter protein mecA 2</fullName>
    </recommendedName>
</protein>
<dbReference type="EMBL" id="CVRR01000013">
    <property type="protein sequence ID" value="CRL36640.1"/>
    <property type="molecule type" value="Genomic_DNA"/>
</dbReference>
<keyword evidence="3" id="KW-1185">Reference proteome</keyword>
<evidence type="ECO:0008006" key="4">
    <source>
        <dbReference type="Google" id="ProtNLM"/>
    </source>
</evidence>
<accession>A0A0M6WJS4</accession>
<name>A0A0M6WJS4_9FIRM</name>
<evidence type="ECO:0000313" key="2">
    <source>
        <dbReference type="EMBL" id="CRL36640.1"/>
    </source>
</evidence>
<evidence type="ECO:0000313" key="3">
    <source>
        <dbReference type="Proteomes" id="UP000049979"/>
    </source>
</evidence>
<dbReference type="STRING" id="301302.ERS852420_01956"/>
<evidence type="ECO:0000256" key="1">
    <source>
        <dbReference type="ARBA" id="ARBA00005397"/>
    </source>
</evidence>
<dbReference type="PANTHER" id="PTHR39161">
    <property type="entry name" value="ADAPTER PROTEIN MECA"/>
    <property type="match status" value="1"/>
</dbReference>
<dbReference type="Gene3D" id="3.30.70.1950">
    <property type="match status" value="1"/>
</dbReference>
<comment type="similarity">
    <text evidence="1">Belongs to the MecA family.</text>
</comment>
<proteinExistence type="inferred from homology"/>
<dbReference type="Proteomes" id="UP000049979">
    <property type="component" value="Unassembled WGS sequence"/>
</dbReference>
<dbReference type="InterPro" id="IPR038471">
    <property type="entry name" value="MecA_C_sf"/>
</dbReference>
<dbReference type="PANTHER" id="PTHR39161:SF1">
    <property type="entry name" value="ADAPTER PROTEIN MECA 1"/>
    <property type="match status" value="1"/>
</dbReference>
<organism evidence="2 3">
    <name type="scientific">Roseburia faecis</name>
    <dbReference type="NCBI Taxonomy" id="301302"/>
    <lineage>
        <taxon>Bacteria</taxon>
        <taxon>Bacillati</taxon>
        <taxon>Bacillota</taxon>
        <taxon>Clostridia</taxon>
        <taxon>Lachnospirales</taxon>
        <taxon>Lachnospiraceae</taxon>
        <taxon>Roseburia</taxon>
    </lineage>
</organism>
<dbReference type="Pfam" id="PF05389">
    <property type="entry name" value="MecA"/>
    <property type="match status" value="1"/>
</dbReference>
<dbReference type="OrthoDB" id="2085234at2"/>
<dbReference type="RefSeq" id="WP_055067569.1">
    <property type="nucleotide sequence ID" value="NZ_CP173697.1"/>
</dbReference>
<dbReference type="InterPro" id="IPR008681">
    <property type="entry name" value="Neg-reg_MecA"/>
</dbReference>
<sequence length="249" mass="28393">MKIEKVNENQIRCTLTKQDLADRQINLRELAYGSEKAKGLFHDMIQQANYEFGFDVSDNPLMVEAIPLSSESLVLLITKVEYPEELDTRFSQFTEAGDEELFSNTGAVGNVERKGADDILELFQKIREAKASPESENAQQTEAPEEVPEVPADLTKMFEFTTIDQVERLAHVLVNYYNGRNDLFKNEKKNRFYLVIHKDDHTPEEFNKVCNIICEYAQQKNYNPAVGAYFAEHGNKITGPQALQVFASL</sequence>
<dbReference type="AlphaFoldDB" id="A0A0M6WJS4"/>
<reference evidence="3" key="1">
    <citation type="submission" date="2015-05" db="EMBL/GenBank/DDBJ databases">
        <authorList>
            <consortium name="Pathogen Informatics"/>
        </authorList>
    </citation>
    <scope>NUCLEOTIDE SEQUENCE [LARGE SCALE GENOMIC DNA]</scope>
    <source>
        <strain evidence="3">M72</strain>
    </source>
</reference>